<dbReference type="EMBL" id="BMAO01022832">
    <property type="protein sequence ID" value="GFQ84892.1"/>
    <property type="molecule type" value="Genomic_DNA"/>
</dbReference>
<keyword evidence="2" id="KW-1185">Reference proteome</keyword>
<evidence type="ECO:0000313" key="1">
    <source>
        <dbReference type="EMBL" id="GFQ84892.1"/>
    </source>
</evidence>
<dbReference type="AlphaFoldDB" id="A0A8X6FN47"/>
<dbReference type="Proteomes" id="UP000887116">
    <property type="component" value="Unassembled WGS sequence"/>
</dbReference>
<protein>
    <recommendedName>
        <fullName evidence="3">Mos1 transposase HTH domain-containing protein</fullName>
    </recommendedName>
</protein>
<gene>
    <name evidence="1" type="ORF">TNCT_732221</name>
</gene>
<evidence type="ECO:0000313" key="2">
    <source>
        <dbReference type="Proteomes" id="UP000887116"/>
    </source>
</evidence>
<sequence length="77" mass="9060">MEVNKERIGYTHILEFFFDKGKTAEIVDGVYGPDIRTANYVQFWFHQFRSAMLTVENVDKITEMIEIDRHISNCSIT</sequence>
<proteinExistence type="predicted"/>
<comment type="caution">
    <text evidence="1">The sequence shown here is derived from an EMBL/GenBank/DDBJ whole genome shotgun (WGS) entry which is preliminary data.</text>
</comment>
<dbReference type="OrthoDB" id="6760097at2759"/>
<accession>A0A8X6FN47</accession>
<reference evidence="1" key="1">
    <citation type="submission" date="2020-07" db="EMBL/GenBank/DDBJ databases">
        <title>Multicomponent nature underlies the extraordinary mechanical properties of spider dragline silk.</title>
        <authorList>
            <person name="Kono N."/>
            <person name="Nakamura H."/>
            <person name="Mori M."/>
            <person name="Yoshida Y."/>
            <person name="Ohtoshi R."/>
            <person name="Malay A.D."/>
            <person name="Moran D.A.P."/>
            <person name="Tomita M."/>
            <person name="Numata K."/>
            <person name="Arakawa K."/>
        </authorList>
    </citation>
    <scope>NUCLEOTIDE SEQUENCE</scope>
</reference>
<name>A0A8X6FN47_TRICU</name>
<evidence type="ECO:0008006" key="3">
    <source>
        <dbReference type="Google" id="ProtNLM"/>
    </source>
</evidence>
<organism evidence="1 2">
    <name type="scientific">Trichonephila clavata</name>
    <name type="common">Joro spider</name>
    <name type="synonym">Nephila clavata</name>
    <dbReference type="NCBI Taxonomy" id="2740835"/>
    <lineage>
        <taxon>Eukaryota</taxon>
        <taxon>Metazoa</taxon>
        <taxon>Ecdysozoa</taxon>
        <taxon>Arthropoda</taxon>
        <taxon>Chelicerata</taxon>
        <taxon>Arachnida</taxon>
        <taxon>Araneae</taxon>
        <taxon>Araneomorphae</taxon>
        <taxon>Entelegynae</taxon>
        <taxon>Araneoidea</taxon>
        <taxon>Nephilidae</taxon>
        <taxon>Trichonephila</taxon>
    </lineage>
</organism>